<dbReference type="InterPro" id="IPR003613">
    <property type="entry name" value="Ubox_domain"/>
</dbReference>
<dbReference type="InterPro" id="IPR016024">
    <property type="entry name" value="ARM-type_fold"/>
</dbReference>
<proteinExistence type="predicted"/>
<keyword evidence="2" id="KW-1185">Reference proteome</keyword>
<evidence type="ECO:0000313" key="1">
    <source>
        <dbReference type="EMBL" id="KAK8488996.1"/>
    </source>
</evidence>
<dbReference type="Proteomes" id="UP001396334">
    <property type="component" value="Unassembled WGS sequence"/>
</dbReference>
<dbReference type="InterPro" id="IPR013083">
    <property type="entry name" value="Znf_RING/FYVE/PHD"/>
</dbReference>
<dbReference type="InterPro" id="IPR058678">
    <property type="entry name" value="ARM_PUB"/>
</dbReference>
<dbReference type="EMBL" id="JBBPBN010000330">
    <property type="protein sequence ID" value="KAK8488996.1"/>
    <property type="molecule type" value="Genomic_DNA"/>
</dbReference>
<dbReference type="InterPro" id="IPR045185">
    <property type="entry name" value="PUB22/23/24-like"/>
</dbReference>
<dbReference type="InterPro" id="IPR011989">
    <property type="entry name" value="ARM-like"/>
</dbReference>
<dbReference type="SUPFAM" id="SSF48371">
    <property type="entry name" value="ARM repeat"/>
    <property type="match status" value="1"/>
</dbReference>
<dbReference type="Gene3D" id="3.30.40.10">
    <property type="entry name" value="Zinc/RING finger domain, C3HC4 (zinc finger)"/>
    <property type="match status" value="1"/>
</dbReference>
<organism evidence="1 2">
    <name type="scientific">Hibiscus sabdariffa</name>
    <name type="common">roselle</name>
    <dbReference type="NCBI Taxonomy" id="183260"/>
    <lineage>
        <taxon>Eukaryota</taxon>
        <taxon>Viridiplantae</taxon>
        <taxon>Streptophyta</taxon>
        <taxon>Embryophyta</taxon>
        <taxon>Tracheophyta</taxon>
        <taxon>Spermatophyta</taxon>
        <taxon>Magnoliopsida</taxon>
        <taxon>eudicotyledons</taxon>
        <taxon>Gunneridae</taxon>
        <taxon>Pentapetalae</taxon>
        <taxon>rosids</taxon>
        <taxon>malvids</taxon>
        <taxon>Malvales</taxon>
        <taxon>Malvaceae</taxon>
        <taxon>Malvoideae</taxon>
        <taxon>Hibiscus</taxon>
    </lineage>
</organism>
<protein>
    <submittedName>
        <fullName evidence="1">Uncharacterized protein</fullName>
    </submittedName>
</protein>
<dbReference type="Gene3D" id="1.25.10.10">
    <property type="entry name" value="Leucine-rich Repeat Variant"/>
    <property type="match status" value="1"/>
</dbReference>
<evidence type="ECO:0000313" key="2">
    <source>
        <dbReference type="Proteomes" id="UP001396334"/>
    </source>
</evidence>
<dbReference type="PROSITE" id="PS51698">
    <property type="entry name" value="U_BOX"/>
    <property type="match status" value="1"/>
</dbReference>
<dbReference type="SMART" id="SM00504">
    <property type="entry name" value="Ubox"/>
    <property type="match status" value="1"/>
</dbReference>
<dbReference type="SUPFAM" id="SSF57850">
    <property type="entry name" value="RING/U-box"/>
    <property type="match status" value="1"/>
</dbReference>
<comment type="caution">
    <text evidence="1">The sequence shown here is derived from an EMBL/GenBank/DDBJ whole genome shotgun (WGS) entry which is preliminary data.</text>
</comment>
<accession>A0ABR2A879</accession>
<gene>
    <name evidence="1" type="ORF">V6N11_021005</name>
</gene>
<dbReference type="PANTHER" id="PTHR22849:SF103">
    <property type="entry name" value="U-BOX DOMAIN-CONTAINING PROTEIN"/>
    <property type="match status" value="1"/>
</dbReference>
<dbReference type="Pfam" id="PF25598">
    <property type="entry name" value="ARM_PUB"/>
    <property type="match status" value="1"/>
</dbReference>
<name>A0ABR2A879_9ROSI</name>
<reference evidence="1 2" key="1">
    <citation type="journal article" date="2024" name="G3 (Bethesda)">
        <title>Genome assembly of Hibiscus sabdariffa L. provides insights into metabolisms of medicinal natural products.</title>
        <authorList>
            <person name="Kim T."/>
        </authorList>
    </citation>
    <scope>NUCLEOTIDE SEQUENCE [LARGE SCALE GENOMIC DNA]</scope>
    <source>
        <strain evidence="1">TK-2024</strain>
        <tissue evidence="1">Old leaves</tissue>
    </source>
</reference>
<dbReference type="InterPro" id="IPR045210">
    <property type="entry name" value="RING-Ubox_PUB"/>
</dbReference>
<dbReference type="CDD" id="cd16664">
    <property type="entry name" value="RING-Ubox_PUB"/>
    <property type="match status" value="1"/>
</dbReference>
<dbReference type="Pfam" id="PF04564">
    <property type="entry name" value="U-box"/>
    <property type="match status" value="1"/>
</dbReference>
<dbReference type="PANTHER" id="PTHR22849">
    <property type="entry name" value="WDSAM1 PROTEIN"/>
    <property type="match status" value="1"/>
</dbReference>
<sequence>MKGGEMTIPHLFRCPISLDLFTDPVTLCTGQTYDRSSIEKWLAAGNLTCPVTMQKLHDRSLVPNHNLRHLIQQWRQMGHRLDPDYFKTIDPLVSLKHSLASPSATFREKFQALQKIRVLTDKTPSTGSFLIEMGFLPLLLQLVFEMVDPGFSQDYVNFVEQGLACILGLLPFGELGCLNMLKEGSKFESFILLFEHGSVMMKQSLCHIVGLISSSSATRELCAMIGKNQRFLNMIICVVKQNSEISEAGIQAISALCCLESNREELVQQGLIDGLVTYILNSERKERSMAAMAMARIEQVLGNGRAKEALIKNPNGVKAVVKMVFRVSEQEGSESAVNSLMKVCEESLEAREKAVVGGVLTQLLLLLQSQCSGRTKTKATTLLKLL</sequence>